<evidence type="ECO:0000313" key="3">
    <source>
        <dbReference type="Proteomes" id="UP000622687"/>
    </source>
</evidence>
<name>A0A934HY13_9CLOT</name>
<dbReference type="InterPro" id="IPR053788">
    <property type="entry name" value="CPC_1213-like"/>
</dbReference>
<feature type="compositionally biased region" description="Basic and acidic residues" evidence="1">
    <location>
        <begin position="24"/>
        <end position="33"/>
    </location>
</feature>
<evidence type="ECO:0000256" key="1">
    <source>
        <dbReference type="SAM" id="MobiDB-lite"/>
    </source>
</evidence>
<dbReference type="EMBL" id="JAEEGB010000004">
    <property type="protein sequence ID" value="MBI6871616.1"/>
    <property type="molecule type" value="Genomic_DNA"/>
</dbReference>
<comment type="caution">
    <text evidence="2">The sequence shown here is derived from an EMBL/GenBank/DDBJ whole genome shotgun (WGS) entry which is preliminary data.</text>
</comment>
<feature type="compositionally biased region" description="Polar residues" evidence="1">
    <location>
        <begin position="1"/>
        <end position="10"/>
    </location>
</feature>
<accession>A0A934HY13</accession>
<reference evidence="2" key="1">
    <citation type="submission" date="2020-12" db="EMBL/GenBank/DDBJ databases">
        <title>Clostridium thailandense sp. nov., a novel acetogenic bacterium isolated from peat land soil in Thailand.</title>
        <authorList>
            <person name="Chaikitkaew S."/>
            <person name="Birkeland N.K."/>
        </authorList>
    </citation>
    <scope>NUCLEOTIDE SEQUENCE</scope>
    <source>
        <strain evidence="2">DSM 17425</strain>
    </source>
</reference>
<dbReference type="AlphaFoldDB" id="A0A934HY13"/>
<protein>
    <submittedName>
        <fullName evidence="2">Uncharacterized protein</fullName>
    </submittedName>
</protein>
<feature type="region of interest" description="Disordered" evidence="1">
    <location>
        <begin position="1"/>
        <end position="53"/>
    </location>
</feature>
<sequence>MQNKMKYTNNNKKEDGRFRKKHIDHSPQDESSRAKFGTQSEKHLDSLVGLDEE</sequence>
<dbReference type="Proteomes" id="UP000622687">
    <property type="component" value="Unassembled WGS sequence"/>
</dbReference>
<gene>
    <name evidence="2" type="ORF">I6U51_02700</name>
</gene>
<organism evidence="2 3">
    <name type="scientific">Clostridium aciditolerans</name>
    <dbReference type="NCBI Taxonomy" id="339861"/>
    <lineage>
        <taxon>Bacteria</taxon>
        <taxon>Bacillati</taxon>
        <taxon>Bacillota</taxon>
        <taxon>Clostridia</taxon>
        <taxon>Eubacteriales</taxon>
        <taxon>Clostridiaceae</taxon>
        <taxon>Clostridium</taxon>
    </lineage>
</organism>
<dbReference type="NCBIfam" id="NF040908">
    <property type="entry name" value="CPC_1213_fam"/>
    <property type="match status" value="1"/>
</dbReference>
<dbReference type="RefSeq" id="WP_178905952.1">
    <property type="nucleotide sequence ID" value="NZ_JAEEGB010000004.1"/>
</dbReference>
<proteinExistence type="predicted"/>
<keyword evidence="3" id="KW-1185">Reference proteome</keyword>
<evidence type="ECO:0000313" key="2">
    <source>
        <dbReference type="EMBL" id="MBI6871616.1"/>
    </source>
</evidence>